<dbReference type="Pfam" id="PF00563">
    <property type="entry name" value="EAL"/>
    <property type="match status" value="1"/>
</dbReference>
<dbReference type="Pfam" id="PF00990">
    <property type="entry name" value="GGDEF"/>
    <property type="match status" value="1"/>
</dbReference>
<dbReference type="Gene3D" id="3.20.20.450">
    <property type="entry name" value="EAL domain"/>
    <property type="match status" value="1"/>
</dbReference>
<evidence type="ECO:0000259" key="2">
    <source>
        <dbReference type="PROSITE" id="PS50883"/>
    </source>
</evidence>
<dbReference type="RefSeq" id="WP_095611401.1">
    <property type="nucleotide sequence ID" value="NZ_NMPM01000057.1"/>
</dbReference>
<dbReference type="Gene3D" id="3.30.70.270">
    <property type="match status" value="1"/>
</dbReference>
<sequence>MPSKDTPAQPPRRVPGKLAPFLASIWGPLLFMALSLVAGALLLRGPADAITVLPAAPDQSAWPMQYESTEYRKQSLAEILSGGSALSEGWSRTASNWSGLGYLTGPVTFRTTFRNTRQDAIQRWVVVPAPFLDQIRPVRINHSDGRPLPMRTMGDQYPGGNRILDLPFWVWPVTVPPQTSVSLLFEVTNNGPLMLPVSIQSAWELAGVSGKVLTWQSLIVGFLVLTMLLNLLFTFLFRGKGISWLTVLLLSAFHNELVLSGFGLWLLWPQWPGINTLTSVTLPLCLIAVSQFSRHVLSLRGPTTTLMHGLSVAALVIMGARLAGLSFPGQGSMLVLGLTGCGLILGLSAQRAGHDLNARYMAIVILTLMVGAAVSSLRTIGWLPVNTLTNSGFSIGAVVANLVLTVLLIHRFVLERQQRRQFHQAARQEQTLRNRLEDDYQRLLRSHRVTRLPNRPVFEDVLATFNPEESPYAVVWVRLGRYYEIEQAVGYRHAEQLLRAYVTRFADFLERQLGDHLLRIENATIATLDASSHAFAIRALPRDATFWHSLADWLHADFTSGRYVFSWNPSIGVALAPEHGHIASDILSRAGFASLNPTDVLTFYDPATADRHNDQQLLMLDLDNALNSGDIEMHYQPKVRISNGDVVACEALIRWQHPDFGAVSPADWIPVAEKLGAIHQVTLWALDRAACDLAALKQRFGDQTRVAVNISAHDLGESGFVEQALATVRRHGVSPGALILEITETAAMTDEARARTVISALSDEGFRIALDDFGTGYSSLGALAGFELDELKIDRSFLAGITHSEPRQRVFFSAVELADALGLQVVVEGVEDREVADWLRRFPGLMGQGFYWGAPEPLSNR</sequence>
<keyword evidence="1" id="KW-0472">Membrane</keyword>
<organism evidence="3 4">
    <name type="scientific">Tamilnaduibacter salinus</name>
    <dbReference type="NCBI Taxonomy" id="1484056"/>
    <lineage>
        <taxon>Bacteria</taxon>
        <taxon>Pseudomonadati</taxon>
        <taxon>Pseudomonadota</taxon>
        <taxon>Gammaproteobacteria</taxon>
        <taxon>Pseudomonadales</taxon>
        <taxon>Marinobacteraceae</taxon>
        <taxon>Tamilnaduibacter</taxon>
    </lineage>
</organism>
<dbReference type="InterPro" id="IPR035919">
    <property type="entry name" value="EAL_sf"/>
</dbReference>
<feature type="domain" description="EAL" evidence="2">
    <location>
        <begin position="615"/>
        <end position="861"/>
    </location>
</feature>
<dbReference type="Pfam" id="PF07695">
    <property type="entry name" value="7TMR-DISM_7TM"/>
    <property type="match status" value="1"/>
</dbReference>
<name>A0A2A2I362_9GAMM</name>
<reference evidence="3 4" key="1">
    <citation type="submission" date="2017-07" db="EMBL/GenBank/DDBJ databases">
        <title>Tamlnaduibacter salinus (Mi-7) genome sequencing.</title>
        <authorList>
            <person name="Verma A."/>
            <person name="Krishnamurthi S."/>
        </authorList>
    </citation>
    <scope>NUCLEOTIDE SEQUENCE [LARGE SCALE GENOMIC DNA]</scope>
    <source>
        <strain evidence="3 4">Mi-7</strain>
    </source>
</reference>
<feature type="transmembrane region" description="Helical" evidence="1">
    <location>
        <begin position="393"/>
        <end position="414"/>
    </location>
</feature>
<dbReference type="PANTHER" id="PTHR33121">
    <property type="entry name" value="CYCLIC DI-GMP PHOSPHODIESTERASE PDEF"/>
    <property type="match status" value="1"/>
</dbReference>
<dbReference type="InterPro" id="IPR029787">
    <property type="entry name" value="Nucleotide_cyclase"/>
</dbReference>
<keyword evidence="4" id="KW-1185">Reference proteome</keyword>
<dbReference type="CDD" id="cd01948">
    <property type="entry name" value="EAL"/>
    <property type="match status" value="1"/>
</dbReference>
<feature type="transmembrane region" description="Helical" evidence="1">
    <location>
        <begin position="21"/>
        <end position="43"/>
    </location>
</feature>
<feature type="transmembrane region" description="Helical" evidence="1">
    <location>
        <begin position="305"/>
        <end position="324"/>
    </location>
</feature>
<dbReference type="SUPFAM" id="SSF141868">
    <property type="entry name" value="EAL domain-like"/>
    <property type="match status" value="1"/>
</dbReference>
<dbReference type="InterPro" id="IPR001633">
    <property type="entry name" value="EAL_dom"/>
</dbReference>
<feature type="transmembrane region" description="Helical" evidence="1">
    <location>
        <begin position="213"/>
        <end position="237"/>
    </location>
</feature>
<dbReference type="SUPFAM" id="SSF55073">
    <property type="entry name" value="Nucleotide cyclase"/>
    <property type="match status" value="1"/>
</dbReference>
<dbReference type="InterPro" id="IPR043128">
    <property type="entry name" value="Rev_trsase/Diguanyl_cyclase"/>
</dbReference>
<evidence type="ECO:0000256" key="1">
    <source>
        <dbReference type="SAM" id="Phobius"/>
    </source>
</evidence>
<gene>
    <name evidence="3" type="ORF">CF392_10410</name>
</gene>
<accession>A0A2A2I362</accession>
<feature type="transmembrane region" description="Helical" evidence="1">
    <location>
        <begin position="330"/>
        <end position="348"/>
    </location>
</feature>
<comment type="caution">
    <text evidence="3">The sequence shown here is derived from an EMBL/GenBank/DDBJ whole genome shotgun (WGS) entry which is preliminary data.</text>
</comment>
<feature type="transmembrane region" description="Helical" evidence="1">
    <location>
        <begin position="360"/>
        <end position="381"/>
    </location>
</feature>
<dbReference type="SMART" id="SM00052">
    <property type="entry name" value="EAL"/>
    <property type="match status" value="1"/>
</dbReference>
<dbReference type="InterPro" id="IPR011623">
    <property type="entry name" value="7TMR_DISM_rcpt_extracell_dom1"/>
</dbReference>
<dbReference type="PROSITE" id="PS50883">
    <property type="entry name" value="EAL"/>
    <property type="match status" value="1"/>
</dbReference>
<keyword evidence="1" id="KW-0812">Transmembrane</keyword>
<proteinExistence type="predicted"/>
<dbReference type="GO" id="GO:0071111">
    <property type="term" value="F:cyclic-guanylate-specific phosphodiesterase activity"/>
    <property type="evidence" value="ECO:0007669"/>
    <property type="project" value="InterPro"/>
</dbReference>
<evidence type="ECO:0000313" key="4">
    <source>
        <dbReference type="Proteomes" id="UP000218332"/>
    </source>
</evidence>
<dbReference type="PANTHER" id="PTHR33121:SF79">
    <property type="entry name" value="CYCLIC DI-GMP PHOSPHODIESTERASE PDED-RELATED"/>
    <property type="match status" value="1"/>
</dbReference>
<dbReference type="InterPro" id="IPR011622">
    <property type="entry name" value="7TMR_DISM_rcpt_extracell_dom2"/>
</dbReference>
<dbReference type="InterPro" id="IPR000160">
    <property type="entry name" value="GGDEF_dom"/>
</dbReference>
<protein>
    <submittedName>
        <fullName evidence="3">Diguanylate phosphodiesterase</fullName>
    </submittedName>
</protein>
<evidence type="ECO:0000313" key="3">
    <source>
        <dbReference type="EMBL" id="PAV25540.1"/>
    </source>
</evidence>
<dbReference type="InterPro" id="IPR050706">
    <property type="entry name" value="Cyclic-di-GMP_PDE-like"/>
</dbReference>
<dbReference type="Pfam" id="PF07696">
    <property type="entry name" value="7TMR-DISMED2"/>
    <property type="match status" value="1"/>
</dbReference>
<dbReference type="Proteomes" id="UP000218332">
    <property type="component" value="Unassembled WGS sequence"/>
</dbReference>
<dbReference type="EMBL" id="NMPM01000057">
    <property type="protein sequence ID" value="PAV25540.1"/>
    <property type="molecule type" value="Genomic_DNA"/>
</dbReference>
<dbReference type="AlphaFoldDB" id="A0A2A2I362"/>
<feature type="transmembrane region" description="Helical" evidence="1">
    <location>
        <begin position="274"/>
        <end position="293"/>
    </location>
</feature>
<dbReference type="Gene3D" id="2.60.40.2380">
    <property type="match status" value="1"/>
</dbReference>
<feature type="transmembrane region" description="Helical" evidence="1">
    <location>
        <begin position="244"/>
        <end position="268"/>
    </location>
</feature>
<keyword evidence="1" id="KW-1133">Transmembrane helix</keyword>